<dbReference type="RefSeq" id="WP_125244996.1">
    <property type="nucleotide sequence ID" value="NZ_RSED01000021.1"/>
</dbReference>
<dbReference type="OrthoDB" id="5292533at2"/>
<evidence type="ECO:0000313" key="2">
    <source>
        <dbReference type="EMBL" id="RRS02530.1"/>
    </source>
</evidence>
<protein>
    <submittedName>
        <fullName evidence="2">Epimerase</fullName>
    </submittedName>
</protein>
<keyword evidence="3" id="KW-1185">Reference proteome</keyword>
<name>A0A3R8T2J5_9BURK</name>
<gene>
    <name evidence="2" type="ORF">EIP75_20170</name>
</gene>
<comment type="caution">
    <text evidence="2">The sequence shown here is derived from an EMBL/GenBank/DDBJ whole genome shotgun (WGS) entry which is preliminary data.</text>
</comment>
<proteinExistence type="predicted"/>
<organism evidence="2 3">
    <name type="scientific">Aquabacterium soli</name>
    <dbReference type="NCBI Taxonomy" id="2493092"/>
    <lineage>
        <taxon>Bacteria</taxon>
        <taxon>Pseudomonadati</taxon>
        <taxon>Pseudomonadota</taxon>
        <taxon>Betaproteobacteria</taxon>
        <taxon>Burkholderiales</taxon>
        <taxon>Aquabacterium</taxon>
    </lineage>
</organism>
<dbReference type="Proteomes" id="UP000269265">
    <property type="component" value="Unassembled WGS sequence"/>
</dbReference>
<dbReference type="Pfam" id="PF13781">
    <property type="entry name" value="DoxX_3"/>
    <property type="match status" value="1"/>
</dbReference>
<keyword evidence="1" id="KW-1133">Transmembrane helix</keyword>
<feature type="transmembrane region" description="Helical" evidence="1">
    <location>
        <begin position="76"/>
        <end position="99"/>
    </location>
</feature>
<accession>A0A3R8T2J5</accession>
<evidence type="ECO:0000313" key="3">
    <source>
        <dbReference type="Proteomes" id="UP000269265"/>
    </source>
</evidence>
<feature type="transmembrane region" description="Helical" evidence="1">
    <location>
        <begin position="51"/>
        <end position="69"/>
    </location>
</feature>
<reference evidence="2 3" key="1">
    <citation type="submission" date="2018-12" db="EMBL/GenBank/DDBJ databases">
        <title>The whole draft genome of Aquabacterium sp. SJQ9.</title>
        <authorList>
            <person name="Sun L."/>
            <person name="Gao X."/>
            <person name="Chen W."/>
            <person name="Huang K."/>
        </authorList>
    </citation>
    <scope>NUCLEOTIDE SEQUENCE [LARGE SCALE GENOMIC DNA]</scope>
    <source>
        <strain evidence="2 3">SJQ9</strain>
    </source>
</reference>
<keyword evidence="1" id="KW-0472">Membrane</keyword>
<keyword evidence="1" id="KW-0812">Transmembrane</keyword>
<dbReference type="EMBL" id="RSED01000021">
    <property type="protein sequence ID" value="RRS02530.1"/>
    <property type="molecule type" value="Genomic_DNA"/>
</dbReference>
<dbReference type="InterPro" id="IPR025695">
    <property type="entry name" value="DoxX-like"/>
</dbReference>
<dbReference type="AlphaFoldDB" id="A0A3R8T2J5"/>
<sequence>MALNQAQRRVLHASLITVWLGTAVVSALEARGQSLQLMQQANVQHPIWQAIGIWGGIVLDAVLGVAMLLRPRRATWIAALIAMGAMTVVATVLAPTLWLHPLGPLLKNLPIAAMLWVLISDEDTP</sequence>
<evidence type="ECO:0000256" key="1">
    <source>
        <dbReference type="SAM" id="Phobius"/>
    </source>
</evidence>